<dbReference type="InterPro" id="IPR023211">
    <property type="entry name" value="DNA_pol_palm_dom_sf"/>
</dbReference>
<comment type="similarity">
    <text evidence="1">Belongs to the DNA polymerase type-B family.</text>
</comment>
<evidence type="ECO:0000256" key="7">
    <source>
        <dbReference type="ARBA" id="ARBA00024411"/>
    </source>
</evidence>
<name>A0A8H3QIP0_9GLOM</name>
<dbReference type="GO" id="GO:0000166">
    <property type="term" value="F:nucleotide binding"/>
    <property type="evidence" value="ECO:0007669"/>
    <property type="project" value="InterPro"/>
</dbReference>
<keyword evidence="3" id="KW-0808">Transferase</keyword>
<sequence length="642" mass="73686">MTEQSSLSEFFDASALFHPEAEKDKKSQVIRYSNEDYLVGIPSRDELAMRNDEDSTSILKDEIANYQDIPFMPVDIEEAKEYINKTPIIFSAFMGISLMARKQLSPLLASSSGKTVNMNLIWMEYIKAYPIREYHAEKKPYLRIVTPNKDLRFTALDIISSYNSKVDPECKIETASDDTGTYYHKVAREYRIPLSGWGLISNYRYNFSAPYYTKSQHCPHAFYVQIDNFRPIEDFELLCEIYPSSLFTCDRALVLTWDIETYDSYDLKPLEQIYLVDVETALDLDWITIICGNQANVLKAFALCWKSFASDIQLGFNDSGYDWPFIVEKATKLNVLEWMGQYIKKEDRGSKKALGRESVNIKINPSLTFESSFLKLLGCVPIDVCTSFLQLHPRSEKWSLRYFLEKYGLDGKADMPMSKLWKYYSEAKDRASDSSKKHMHEIANYCVIDALRCQELMVKSNVINDYREVALIAHISLFDSHYYAIEMKVFNLLGAEAWAQDILYTTKISNQKASGKFPGAYVFLPEKGLENKRPVTGLDFASLYPSIIMTYNLSPEKMVSTLSEADKLKRENKHGNKPDQKGLFPKILERLGRMRNEIKVQLKPIGKKKEYMGLVKSRIDGSQKVHAGRSISIANAIEDVCS</sequence>
<evidence type="ECO:0000259" key="9">
    <source>
        <dbReference type="Pfam" id="PF00136"/>
    </source>
</evidence>
<dbReference type="Pfam" id="PF00136">
    <property type="entry name" value="DNA_pol_B"/>
    <property type="match status" value="1"/>
</dbReference>
<protein>
    <recommendedName>
        <fullName evidence="7">DNA polymerase delta catalytic subunit</fullName>
        <ecNumber evidence="2">2.7.7.7</ecNumber>
    </recommendedName>
</protein>
<dbReference type="SUPFAM" id="SSF53098">
    <property type="entry name" value="Ribonuclease H-like"/>
    <property type="match status" value="1"/>
</dbReference>
<dbReference type="InterPro" id="IPR012337">
    <property type="entry name" value="RNaseH-like_sf"/>
</dbReference>
<dbReference type="InterPro" id="IPR043502">
    <property type="entry name" value="DNA/RNA_pol_sf"/>
</dbReference>
<dbReference type="SUPFAM" id="SSF56672">
    <property type="entry name" value="DNA/RNA polymerases"/>
    <property type="match status" value="1"/>
</dbReference>
<dbReference type="GO" id="GO:0003677">
    <property type="term" value="F:DNA binding"/>
    <property type="evidence" value="ECO:0007669"/>
    <property type="project" value="UniProtKB-KW"/>
</dbReference>
<gene>
    <name evidence="11" type="ORF">RCL2_000780000</name>
</gene>
<evidence type="ECO:0000256" key="5">
    <source>
        <dbReference type="ARBA" id="ARBA00022932"/>
    </source>
</evidence>
<dbReference type="AlphaFoldDB" id="A0A8H3QIP0"/>
<dbReference type="EC" id="2.7.7.7" evidence="2"/>
<keyword evidence="4" id="KW-0548">Nucleotidyltransferase</keyword>
<feature type="domain" description="DNA-directed DNA polymerase family B exonuclease" evidence="10">
    <location>
        <begin position="290"/>
        <end position="340"/>
    </location>
</feature>
<dbReference type="InterPro" id="IPR006172">
    <property type="entry name" value="DNA-dir_DNA_pol_B"/>
</dbReference>
<feature type="domain" description="DNA-directed DNA polymerase family B multifunctional" evidence="9">
    <location>
        <begin position="486"/>
        <end position="609"/>
    </location>
</feature>
<evidence type="ECO:0000256" key="3">
    <source>
        <dbReference type="ARBA" id="ARBA00022679"/>
    </source>
</evidence>
<dbReference type="Pfam" id="PF03104">
    <property type="entry name" value="DNA_pol_B_exo1"/>
    <property type="match status" value="1"/>
</dbReference>
<comment type="catalytic activity">
    <reaction evidence="8">
        <text>DNA(n) + a 2'-deoxyribonucleoside 5'-triphosphate = DNA(n+1) + diphosphate</text>
        <dbReference type="Rhea" id="RHEA:22508"/>
        <dbReference type="Rhea" id="RHEA-COMP:17339"/>
        <dbReference type="Rhea" id="RHEA-COMP:17340"/>
        <dbReference type="ChEBI" id="CHEBI:33019"/>
        <dbReference type="ChEBI" id="CHEBI:61560"/>
        <dbReference type="ChEBI" id="CHEBI:173112"/>
        <dbReference type="EC" id="2.7.7.7"/>
    </reaction>
</comment>
<dbReference type="GO" id="GO:0006261">
    <property type="term" value="P:DNA-templated DNA replication"/>
    <property type="evidence" value="ECO:0007669"/>
    <property type="project" value="TreeGrafter"/>
</dbReference>
<dbReference type="Gene3D" id="3.90.1600.10">
    <property type="entry name" value="Palm domain of DNA polymerase"/>
    <property type="match status" value="1"/>
</dbReference>
<dbReference type="InterPro" id="IPR006133">
    <property type="entry name" value="DNA-dir_DNA_pol_B_exonuc"/>
</dbReference>
<dbReference type="PANTHER" id="PTHR10322:SF23">
    <property type="entry name" value="DNA POLYMERASE DELTA CATALYTIC SUBUNIT"/>
    <property type="match status" value="1"/>
</dbReference>
<dbReference type="GO" id="GO:0003887">
    <property type="term" value="F:DNA-directed DNA polymerase activity"/>
    <property type="evidence" value="ECO:0007669"/>
    <property type="project" value="UniProtKB-KW"/>
</dbReference>
<organism evidence="11 12">
    <name type="scientific">Rhizophagus clarus</name>
    <dbReference type="NCBI Taxonomy" id="94130"/>
    <lineage>
        <taxon>Eukaryota</taxon>
        <taxon>Fungi</taxon>
        <taxon>Fungi incertae sedis</taxon>
        <taxon>Mucoromycota</taxon>
        <taxon>Glomeromycotina</taxon>
        <taxon>Glomeromycetes</taxon>
        <taxon>Glomerales</taxon>
        <taxon>Glomeraceae</taxon>
        <taxon>Rhizophagus</taxon>
    </lineage>
</organism>
<keyword evidence="6" id="KW-0238">DNA-binding</keyword>
<evidence type="ECO:0000256" key="1">
    <source>
        <dbReference type="ARBA" id="ARBA00005755"/>
    </source>
</evidence>
<dbReference type="InterPro" id="IPR050240">
    <property type="entry name" value="DNA_pol_type-B"/>
</dbReference>
<dbReference type="OrthoDB" id="2385012at2759"/>
<evidence type="ECO:0000259" key="10">
    <source>
        <dbReference type="Pfam" id="PF03104"/>
    </source>
</evidence>
<dbReference type="Proteomes" id="UP000615446">
    <property type="component" value="Unassembled WGS sequence"/>
</dbReference>
<keyword evidence="5" id="KW-0239">DNA-directed DNA polymerase</keyword>
<dbReference type="InterPro" id="IPR036397">
    <property type="entry name" value="RNaseH_sf"/>
</dbReference>
<dbReference type="SMART" id="SM00486">
    <property type="entry name" value="POLBc"/>
    <property type="match status" value="1"/>
</dbReference>
<dbReference type="InterPro" id="IPR006134">
    <property type="entry name" value="DNA-dir_DNA_pol_B_multi_dom"/>
</dbReference>
<evidence type="ECO:0000256" key="8">
    <source>
        <dbReference type="ARBA" id="ARBA00049244"/>
    </source>
</evidence>
<dbReference type="Gene3D" id="3.30.420.10">
    <property type="entry name" value="Ribonuclease H-like superfamily/Ribonuclease H"/>
    <property type="match status" value="1"/>
</dbReference>
<dbReference type="PANTHER" id="PTHR10322">
    <property type="entry name" value="DNA POLYMERASE CATALYTIC SUBUNIT"/>
    <property type="match status" value="1"/>
</dbReference>
<proteinExistence type="inferred from homology"/>
<evidence type="ECO:0000313" key="12">
    <source>
        <dbReference type="Proteomes" id="UP000615446"/>
    </source>
</evidence>
<dbReference type="EMBL" id="BLAL01000050">
    <property type="protein sequence ID" value="GES80527.1"/>
    <property type="molecule type" value="Genomic_DNA"/>
</dbReference>
<comment type="caution">
    <text evidence="11">The sequence shown here is derived from an EMBL/GenBank/DDBJ whole genome shotgun (WGS) entry which is preliminary data.</text>
</comment>
<accession>A0A8H3QIP0</accession>
<evidence type="ECO:0000256" key="4">
    <source>
        <dbReference type="ARBA" id="ARBA00022695"/>
    </source>
</evidence>
<reference evidence="11" key="1">
    <citation type="submission" date="2019-10" db="EMBL/GenBank/DDBJ databases">
        <title>Conservation and host-specific expression of non-tandemly repeated heterogenous ribosome RNA gene in arbuscular mycorrhizal fungi.</title>
        <authorList>
            <person name="Maeda T."/>
            <person name="Kobayashi Y."/>
            <person name="Nakagawa T."/>
            <person name="Ezawa T."/>
            <person name="Yamaguchi K."/>
            <person name="Bino T."/>
            <person name="Nishimoto Y."/>
            <person name="Shigenobu S."/>
            <person name="Kawaguchi M."/>
        </authorList>
    </citation>
    <scope>NUCLEOTIDE SEQUENCE</scope>
    <source>
        <strain evidence="11">HR1</strain>
    </source>
</reference>
<evidence type="ECO:0000256" key="6">
    <source>
        <dbReference type="ARBA" id="ARBA00023125"/>
    </source>
</evidence>
<evidence type="ECO:0000313" key="11">
    <source>
        <dbReference type="EMBL" id="GES80527.1"/>
    </source>
</evidence>
<evidence type="ECO:0000256" key="2">
    <source>
        <dbReference type="ARBA" id="ARBA00012417"/>
    </source>
</evidence>